<name>A0A8S4A5W5_9EUPU</name>
<dbReference type="EMBL" id="CAJHNH020008446">
    <property type="protein sequence ID" value="CAG5135682.1"/>
    <property type="molecule type" value="Genomic_DNA"/>
</dbReference>
<reference evidence="2" key="1">
    <citation type="submission" date="2021-04" db="EMBL/GenBank/DDBJ databases">
        <authorList>
            <consortium name="Molecular Ecology Group"/>
        </authorList>
    </citation>
    <scope>NUCLEOTIDE SEQUENCE</scope>
</reference>
<keyword evidence="1" id="KW-1133">Transmembrane helix</keyword>
<dbReference type="AlphaFoldDB" id="A0A8S4A5W5"/>
<dbReference type="OrthoDB" id="6510177at2759"/>
<accession>A0A8S4A5W5</accession>
<sequence length="135" mass="14613">MGDAIAEKDVVAGDAGGEKNSTKTVHTKGLSSCLSRVSSGIAYVLETAFFKVGLFVGEFPIVTILTMVIMCGLCGLGMKTFHETEEQEKLWVPQTSRLIPEKAWVDKTFPQETRFVSFLAAQPEGNILSPDSLNA</sequence>
<feature type="transmembrane region" description="Helical" evidence="1">
    <location>
        <begin position="59"/>
        <end position="78"/>
    </location>
</feature>
<evidence type="ECO:0000313" key="3">
    <source>
        <dbReference type="Proteomes" id="UP000678393"/>
    </source>
</evidence>
<keyword evidence="3" id="KW-1185">Reference proteome</keyword>
<keyword evidence="1" id="KW-0472">Membrane</keyword>
<evidence type="ECO:0000313" key="2">
    <source>
        <dbReference type="EMBL" id="CAG5135682.1"/>
    </source>
</evidence>
<keyword evidence="1" id="KW-0812">Transmembrane</keyword>
<protein>
    <submittedName>
        <fullName evidence="2">Uncharacterized protein</fullName>
    </submittedName>
</protein>
<gene>
    <name evidence="2" type="ORF">CUNI_LOCUS21240</name>
</gene>
<evidence type="ECO:0000256" key="1">
    <source>
        <dbReference type="SAM" id="Phobius"/>
    </source>
</evidence>
<organism evidence="2 3">
    <name type="scientific">Candidula unifasciata</name>
    <dbReference type="NCBI Taxonomy" id="100452"/>
    <lineage>
        <taxon>Eukaryota</taxon>
        <taxon>Metazoa</taxon>
        <taxon>Spiralia</taxon>
        <taxon>Lophotrochozoa</taxon>
        <taxon>Mollusca</taxon>
        <taxon>Gastropoda</taxon>
        <taxon>Heterobranchia</taxon>
        <taxon>Euthyneura</taxon>
        <taxon>Panpulmonata</taxon>
        <taxon>Eupulmonata</taxon>
        <taxon>Stylommatophora</taxon>
        <taxon>Helicina</taxon>
        <taxon>Helicoidea</taxon>
        <taxon>Geomitridae</taxon>
        <taxon>Candidula</taxon>
    </lineage>
</organism>
<comment type="caution">
    <text evidence="2">The sequence shown here is derived from an EMBL/GenBank/DDBJ whole genome shotgun (WGS) entry which is preliminary data.</text>
</comment>
<feature type="non-terminal residue" evidence="2">
    <location>
        <position position="135"/>
    </location>
</feature>
<dbReference type="Proteomes" id="UP000678393">
    <property type="component" value="Unassembled WGS sequence"/>
</dbReference>
<proteinExistence type="predicted"/>